<keyword evidence="5 7" id="KW-1133">Transmembrane helix</keyword>
<accession>A0A1U7JG89</accession>
<name>A0A1U7JG89_9HYPH</name>
<dbReference type="Proteomes" id="UP000185783">
    <property type="component" value="Unassembled WGS sequence"/>
</dbReference>
<dbReference type="InterPro" id="IPR000515">
    <property type="entry name" value="MetI-like"/>
</dbReference>
<dbReference type="Pfam" id="PF00528">
    <property type="entry name" value="BPD_transp_1"/>
    <property type="match status" value="1"/>
</dbReference>
<evidence type="ECO:0000313" key="9">
    <source>
        <dbReference type="EMBL" id="OKL43749.1"/>
    </source>
</evidence>
<evidence type="ECO:0000259" key="8">
    <source>
        <dbReference type="PROSITE" id="PS50928"/>
    </source>
</evidence>
<reference evidence="9 10" key="1">
    <citation type="submission" date="2016-03" db="EMBL/GenBank/DDBJ databases">
        <title>Genome sequence of Nesiotobacter sp. nov., a moderately halophilic alphaproteobacterium isolated from the Yellow Sea, China.</title>
        <authorList>
            <person name="Zhang G."/>
            <person name="Zhang R."/>
        </authorList>
    </citation>
    <scope>NUCLEOTIDE SEQUENCE [LARGE SCALE GENOMIC DNA]</scope>
    <source>
        <strain evidence="9 10">WB1-6</strain>
    </source>
</reference>
<protein>
    <submittedName>
        <fullName evidence="9">ABC transporter permease</fullName>
    </submittedName>
</protein>
<feature type="transmembrane region" description="Helical" evidence="7">
    <location>
        <begin position="205"/>
        <end position="229"/>
    </location>
</feature>
<comment type="subcellular location">
    <subcellularLocation>
        <location evidence="1 7">Cell membrane</location>
        <topology evidence="1 7">Multi-pass membrane protein</topology>
    </subcellularLocation>
</comment>
<dbReference type="CDD" id="cd06261">
    <property type="entry name" value="TM_PBP2"/>
    <property type="match status" value="1"/>
</dbReference>
<proteinExistence type="inferred from homology"/>
<dbReference type="Gene3D" id="1.10.3720.10">
    <property type="entry name" value="MetI-like"/>
    <property type="match status" value="1"/>
</dbReference>
<dbReference type="PANTHER" id="PTHR30193">
    <property type="entry name" value="ABC TRANSPORTER PERMEASE PROTEIN"/>
    <property type="match status" value="1"/>
</dbReference>
<evidence type="ECO:0000256" key="2">
    <source>
        <dbReference type="ARBA" id="ARBA00022448"/>
    </source>
</evidence>
<keyword evidence="4 7" id="KW-0812">Transmembrane</keyword>
<sequence>MRRTDLFGLGFMAPALILTIMFFLAPVVMTGVYSFTNMSTATGISGGAYLISPATIRSLTEQGFQGDAIERLSSESYVVDEAGLEAAEAAGYTPRFIAEIRSTLLGDTFTGRRDFERALKDLSHRPRSIRDLKKATELFQKSVLNVRFETEADFQSALSSLNLNLSPAEAVFLTETAYTGWIWTSANYDRAVNLPSTYRATANSAIYVTFTLAFNVGFGLFLAITTFYLPSGQAAFFRTIWFLPRILPPVLYVLMWKWLTWDTGFLSTLLSHFGVPPHNLMKHTATHAWVVVVLINGFVGASMGMILFSSAIRSIPQSMLHASEVDGANRWQQVRYIILPQLRWPILFTTAYQTLSLLTSFEYILLSTNGGPGSATNVWALYAFKIALNNYGGNLEYGYGAALAMVLVIIGIIASLFYLRLFNFKSMITSPRIEQ</sequence>
<evidence type="ECO:0000256" key="3">
    <source>
        <dbReference type="ARBA" id="ARBA00022475"/>
    </source>
</evidence>
<dbReference type="PANTHER" id="PTHR30193:SF37">
    <property type="entry name" value="INNER MEMBRANE ABC TRANSPORTER PERMEASE PROTEIN YCJO"/>
    <property type="match status" value="1"/>
</dbReference>
<keyword evidence="10" id="KW-1185">Reference proteome</keyword>
<feature type="transmembrane region" description="Helical" evidence="7">
    <location>
        <begin position="397"/>
        <end position="419"/>
    </location>
</feature>
<dbReference type="GO" id="GO:0055085">
    <property type="term" value="P:transmembrane transport"/>
    <property type="evidence" value="ECO:0007669"/>
    <property type="project" value="InterPro"/>
</dbReference>
<evidence type="ECO:0000256" key="5">
    <source>
        <dbReference type="ARBA" id="ARBA00022989"/>
    </source>
</evidence>
<feature type="transmembrane region" description="Helical" evidence="7">
    <location>
        <begin position="7"/>
        <end position="29"/>
    </location>
</feature>
<evidence type="ECO:0000256" key="7">
    <source>
        <dbReference type="RuleBase" id="RU363032"/>
    </source>
</evidence>
<comment type="caution">
    <text evidence="9">The sequence shown here is derived from an EMBL/GenBank/DDBJ whole genome shotgun (WGS) entry which is preliminary data.</text>
</comment>
<dbReference type="STRING" id="197461.A3843_11535"/>
<dbReference type="AlphaFoldDB" id="A0A1U7JG89"/>
<feature type="transmembrane region" description="Helical" evidence="7">
    <location>
        <begin position="241"/>
        <end position="259"/>
    </location>
</feature>
<evidence type="ECO:0000256" key="4">
    <source>
        <dbReference type="ARBA" id="ARBA00022692"/>
    </source>
</evidence>
<evidence type="ECO:0000256" key="1">
    <source>
        <dbReference type="ARBA" id="ARBA00004651"/>
    </source>
</evidence>
<dbReference type="RefSeq" id="WP_028481530.1">
    <property type="nucleotide sequence ID" value="NZ_LVVZ01000018.1"/>
</dbReference>
<dbReference type="InterPro" id="IPR035906">
    <property type="entry name" value="MetI-like_sf"/>
</dbReference>
<keyword evidence="3" id="KW-1003">Cell membrane</keyword>
<comment type="similarity">
    <text evidence="7">Belongs to the binding-protein-dependent transport system permease family.</text>
</comment>
<evidence type="ECO:0000256" key="6">
    <source>
        <dbReference type="ARBA" id="ARBA00023136"/>
    </source>
</evidence>
<feature type="transmembrane region" description="Helical" evidence="7">
    <location>
        <begin position="288"/>
        <end position="309"/>
    </location>
</feature>
<gene>
    <name evidence="9" type="ORF">A3843_11535</name>
</gene>
<dbReference type="EMBL" id="LVVZ01000018">
    <property type="protein sequence ID" value="OKL43749.1"/>
    <property type="molecule type" value="Genomic_DNA"/>
</dbReference>
<dbReference type="GO" id="GO:0005886">
    <property type="term" value="C:plasma membrane"/>
    <property type="evidence" value="ECO:0007669"/>
    <property type="project" value="UniProtKB-SubCell"/>
</dbReference>
<feature type="transmembrane region" description="Helical" evidence="7">
    <location>
        <begin position="344"/>
        <end position="366"/>
    </location>
</feature>
<dbReference type="InterPro" id="IPR051393">
    <property type="entry name" value="ABC_transporter_permease"/>
</dbReference>
<keyword evidence="6 7" id="KW-0472">Membrane</keyword>
<organism evidence="9 10">
    <name type="scientific">Pseudovibrio exalbescens</name>
    <dbReference type="NCBI Taxonomy" id="197461"/>
    <lineage>
        <taxon>Bacteria</taxon>
        <taxon>Pseudomonadati</taxon>
        <taxon>Pseudomonadota</taxon>
        <taxon>Alphaproteobacteria</taxon>
        <taxon>Hyphomicrobiales</taxon>
        <taxon>Stappiaceae</taxon>
        <taxon>Pseudovibrio</taxon>
    </lineage>
</organism>
<dbReference type="SUPFAM" id="SSF161098">
    <property type="entry name" value="MetI-like"/>
    <property type="match status" value="1"/>
</dbReference>
<evidence type="ECO:0000313" key="10">
    <source>
        <dbReference type="Proteomes" id="UP000185783"/>
    </source>
</evidence>
<keyword evidence="2 7" id="KW-0813">Transport</keyword>
<dbReference type="PROSITE" id="PS50928">
    <property type="entry name" value="ABC_TM1"/>
    <property type="match status" value="1"/>
</dbReference>
<feature type="domain" description="ABC transmembrane type-1" evidence="8">
    <location>
        <begin position="201"/>
        <end position="418"/>
    </location>
</feature>